<evidence type="ECO:0000256" key="2">
    <source>
        <dbReference type="ARBA" id="ARBA00007699"/>
    </source>
</evidence>
<feature type="binding site" evidence="9">
    <location>
        <begin position="309"/>
        <end position="311"/>
    </location>
    <ligand>
        <name>GTP</name>
        <dbReference type="ChEBI" id="CHEBI:37565"/>
    </ligand>
</feature>
<dbReference type="NCBIfam" id="TIGR02729">
    <property type="entry name" value="Obg_CgtA"/>
    <property type="match status" value="1"/>
</dbReference>
<dbReference type="HAMAP" id="MF_01454">
    <property type="entry name" value="GTPase_Obg"/>
    <property type="match status" value="1"/>
</dbReference>
<keyword evidence="3 9" id="KW-0963">Cytoplasm</keyword>
<keyword evidence="8 9" id="KW-0342">GTP-binding</keyword>
<dbReference type="Gene3D" id="3.40.50.300">
    <property type="entry name" value="P-loop containing nucleotide triphosphate hydrolases"/>
    <property type="match status" value="1"/>
</dbReference>
<keyword evidence="7 9" id="KW-0460">Magnesium</keyword>
<keyword evidence="5 9" id="KW-0547">Nucleotide-binding</keyword>
<dbReference type="GO" id="GO:0000287">
    <property type="term" value="F:magnesium ion binding"/>
    <property type="evidence" value="ECO:0007669"/>
    <property type="project" value="InterPro"/>
</dbReference>
<sequence length="423" mass="46570">MFIDQAKIHIKAGDGGAGAVSFRREKYVAAGGPDGGDGGRGGNVLFQADDSISTLSDYRYRHKFVAKSGEAGRGKRCFGKKGEDLLLKVPRGTLVKDAASGRLLADVSNDEPQVVLQGGRGGWGNTHFATPTRQVPRFAKPGMPGQEADVQLELKLLADVGLVGFPNVGKSTLVSVVSEAKPNIADYHFTTLTPVLGVVHLPQGRSFVMADIPGLVEGAWKGVGLGHQFLRHVERCRLLLHIVDVSGSEGRDPKEDFRIINEELRRFNPELAERPMIVAGNKCDLTDEAHVADFRDFIEKQGYSFFPIMAPIHEGVDSLINKISEELSKLPPVRRYEPDPVPLTKPEEIPRGEVKITKQDGIYVVEAPWLLQVIQSVNFDDYESLQYFQRVLLKTGVDQHLREAGVQDGDTVSIYDVQFDYVE</sequence>
<dbReference type="InterPro" id="IPR027417">
    <property type="entry name" value="P-loop_NTPase"/>
</dbReference>
<keyword evidence="4 9" id="KW-0479">Metal-binding</keyword>
<evidence type="ECO:0000313" key="14">
    <source>
        <dbReference type="EMBL" id="QKO30764.1"/>
    </source>
</evidence>
<reference evidence="14" key="3">
    <citation type="journal article" date="2022" name="Int. J. Syst. Evol. Microbiol.">
        <title>Caproicibacterium lactatifermentans sp. nov., isolated from pit clay used for the production of Chinese strong aroma-type liquor.</title>
        <authorList>
            <person name="Wang H."/>
            <person name="Gu Y."/>
            <person name="Zhao D."/>
            <person name="Qiao Z."/>
            <person name="Zheng J."/>
            <person name="Gao J."/>
            <person name="Ren C."/>
            <person name="Xu Y."/>
        </authorList>
    </citation>
    <scope>NUCLEOTIDE SEQUENCE</scope>
    <source>
        <strain evidence="14">JNU-WLY1368</strain>
    </source>
</reference>
<dbReference type="NCBIfam" id="NF008955">
    <property type="entry name" value="PRK12297.1"/>
    <property type="match status" value="1"/>
</dbReference>
<evidence type="ECO:0000256" key="9">
    <source>
        <dbReference type="HAMAP-Rule" id="MF_01454"/>
    </source>
</evidence>
<feature type="binding site" evidence="9">
    <location>
        <position position="191"/>
    </location>
    <ligand>
        <name>Mg(2+)</name>
        <dbReference type="ChEBI" id="CHEBI:18420"/>
    </ligand>
</feature>
<dbReference type="SUPFAM" id="SSF82051">
    <property type="entry name" value="Obg GTP-binding protein N-terminal domain"/>
    <property type="match status" value="1"/>
</dbReference>
<dbReference type="PROSITE" id="PS51881">
    <property type="entry name" value="OCT"/>
    <property type="match status" value="1"/>
</dbReference>
<keyword evidence="6 9" id="KW-0378">Hydrolase</keyword>
<dbReference type="InterPro" id="IPR006074">
    <property type="entry name" value="GTP1-OBG_CS"/>
</dbReference>
<dbReference type="InterPro" id="IPR015349">
    <property type="entry name" value="OCT_dom"/>
</dbReference>
<dbReference type="RefSeq" id="WP_086035505.1">
    <property type="nucleotide sequence ID" value="NZ_CP046051.1"/>
</dbReference>
<dbReference type="InterPro" id="IPR014100">
    <property type="entry name" value="GTP-bd_Obg/CgtA"/>
</dbReference>
<dbReference type="PROSITE" id="PS51710">
    <property type="entry name" value="G_OBG"/>
    <property type="match status" value="1"/>
</dbReference>
<evidence type="ECO:0000256" key="8">
    <source>
        <dbReference type="ARBA" id="ARBA00023134"/>
    </source>
</evidence>
<organism evidence="13 15">
    <name type="scientific">Caproicibacterium lactatifermentans</name>
    <dbReference type="NCBI Taxonomy" id="2666138"/>
    <lineage>
        <taxon>Bacteria</taxon>
        <taxon>Bacillati</taxon>
        <taxon>Bacillota</taxon>
        <taxon>Clostridia</taxon>
        <taxon>Eubacteriales</taxon>
        <taxon>Oscillospiraceae</taxon>
        <taxon>Caproicibacterium</taxon>
    </lineage>
</organism>
<evidence type="ECO:0000313" key="16">
    <source>
        <dbReference type="Proteomes" id="UP000509623"/>
    </source>
</evidence>
<dbReference type="KEGG" id="clf:GJQ69_06530"/>
<evidence type="ECO:0000256" key="1">
    <source>
        <dbReference type="ARBA" id="ARBA00001946"/>
    </source>
</evidence>
<evidence type="ECO:0000256" key="6">
    <source>
        <dbReference type="ARBA" id="ARBA00022801"/>
    </source>
</evidence>
<dbReference type="EC" id="3.6.5.-" evidence="9"/>
<dbReference type="PROSITE" id="PS51883">
    <property type="entry name" value="OBG"/>
    <property type="match status" value="1"/>
</dbReference>
<feature type="domain" description="Obg" evidence="12">
    <location>
        <begin position="1"/>
        <end position="157"/>
    </location>
</feature>
<dbReference type="FunFam" id="2.70.210.12:FF:000001">
    <property type="entry name" value="GTPase Obg"/>
    <property type="match status" value="1"/>
</dbReference>
<dbReference type="Pfam" id="PF01926">
    <property type="entry name" value="MMR_HSR1"/>
    <property type="match status" value="1"/>
</dbReference>
<reference evidence="15 16" key="1">
    <citation type="submission" date="2019-11" db="EMBL/GenBank/DDBJ databases">
        <authorList>
            <person name="Ren C."/>
            <person name="Wang H."/>
            <person name="Xu Y."/>
        </authorList>
    </citation>
    <scope>NUCLEOTIDE SEQUENCE [LARGE SCALE GENOMIC DNA]</scope>
    <source>
        <strain evidence="16">JNU-WLY1368</strain>
        <strain evidence="13 15">LBM 19010</strain>
    </source>
</reference>
<evidence type="ECO:0000259" key="11">
    <source>
        <dbReference type="PROSITE" id="PS51881"/>
    </source>
</evidence>
<dbReference type="InterPro" id="IPR006073">
    <property type="entry name" value="GTP-bd"/>
</dbReference>
<dbReference type="InterPro" id="IPR045086">
    <property type="entry name" value="OBG_GTPase"/>
</dbReference>
<dbReference type="Proteomes" id="UP000509623">
    <property type="component" value="Chromosome"/>
</dbReference>
<evidence type="ECO:0000256" key="7">
    <source>
        <dbReference type="ARBA" id="ARBA00022842"/>
    </source>
</evidence>
<dbReference type="Pfam" id="PF01018">
    <property type="entry name" value="GTP1_OBG"/>
    <property type="match status" value="1"/>
</dbReference>
<evidence type="ECO:0000313" key="13">
    <source>
        <dbReference type="EMBL" id="QKN24167.1"/>
    </source>
</evidence>
<dbReference type="Pfam" id="PF09269">
    <property type="entry name" value="DUF1967"/>
    <property type="match status" value="1"/>
</dbReference>
<comment type="subcellular location">
    <subcellularLocation>
        <location evidence="9">Cytoplasm</location>
    </subcellularLocation>
</comment>
<dbReference type="PANTHER" id="PTHR11702:SF31">
    <property type="entry name" value="MITOCHONDRIAL RIBOSOME-ASSOCIATED GTPASE 2"/>
    <property type="match status" value="1"/>
</dbReference>
<comment type="subunit">
    <text evidence="9">Monomer.</text>
</comment>
<dbReference type="InterPro" id="IPR031167">
    <property type="entry name" value="G_OBG"/>
</dbReference>
<evidence type="ECO:0000259" key="10">
    <source>
        <dbReference type="PROSITE" id="PS51710"/>
    </source>
</evidence>
<dbReference type="InterPro" id="IPR036726">
    <property type="entry name" value="GTP1_OBG_dom_sf"/>
</dbReference>
<feature type="domain" description="OCT" evidence="11">
    <location>
        <begin position="335"/>
        <end position="423"/>
    </location>
</feature>
<dbReference type="PANTHER" id="PTHR11702">
    <property type="entry name" value="DEVELOPMENTALLY REGULATED GTP-BINDING PROTEIN-RELATED"/>
    <property type="match status" value="1"/>
</dbReference>
<protein>
    <recommendedName>
        <fullName evidence="9">GTPase Obg</fullName>
        <ecNumber evidence="9">3.6.5.-</ecNumber>
    </recommendedName>
    <alternativeName>
        <fullName evidence="9">GTP-binding protein Obg</fullName>
    </alternativeName>
</protein>
<comment type="cofactor">
    <cofactor evidence="1 9">
        <name>Mg(2+)</name>
        <dbReference type="ChEBI" id="CHEBI:18420"/>
    </cofactor>
</comment>
<dbReference type="InterPro" id="IPR036346">
    <property type="entry name" value="GTP-bd_prot_GTP1/OBG_C_sf"/>
</dbReference>
<feature type="domain" description="OBG-type G" evidence="10">
    <location>
        <begin position="158"/>
        <end position="328"/>
    </location>
</feature>
<feature type="binding site" evidence="9">
    <location>
        <begin position="281"/>
        <end position="284"/>
    </location>
    <ligand>
        <name>GTP</name>
        <dbReference type="ChEBI" id="CHEBI:37565"/>
    </ligand>
</feature>
<evidence type="ECO:0000313" key="15">
    <source>
        <dbReference type="Proteomes" id="UP000501316"/>
    </source>
</evidence>
<dbReference type="EMBL" id="CP046161">
    <property type="protein sequence ID" value="QKO30764.1"/>
    <property type="molecule type" value="Genomic_DNA"/>
</dbReference>
<dbReference type="GO" id="GO:0042254">
    <property type="term" value="P:ribosome biogenesis"/>
    <property type="evidence" value="ECO:0007669"/>
    <property type="project" value="UniProtKB-UniRule"/>
</dbReference>
<dbReference type="CDD" id="cd01898">
    <property type="entry name" value="Obg"/>
    <property type="match status" value="1"/>
</dbReference>
<reference evidence="14" key="2">
    <citation type="journal article" date="2021" name="Appl. Environ. Microbiol.">
        <title>Adaptability of a Caproate-Producing Bacterium Contributes to Its Dominance in an Anaerobic Fermentation System.</title>
        <authorList>
            <person name="Wang H."/>
            <person name="Gu Y."/>
            <person name="Zhou W."/>
            <person name="Zhao D."/>
            <person name="Qiao Z."/>
            <person name="Zheng J."/>
            <person name="Gao J."/>
            <person name="Chen X."/>
            <person name="Ren C."/>
            <person name="Xu Y."/>
        </authorList>
    </citation>
    <scope>NUCLEOTIDE SEQUENCE</scope>
    <source>
        <strain evidence="14">JNU-WLY1368</strain>
    </source>
</reference>
<comment type="similarity">
    <text evidence="2 9">Belongs to the TRAFAC class OBG-HflX-like GTPase superfamily. OBG GTPase family.</text>
</comment>
<dbReference type="NCBIfam" id="NF008956">
    <property type="entry name" value="PRK12299.1"/>
    <property type="match status" value="1"/>
</dbReference>
<feature type="binding site" evidence="9">
    <location>
        <begin position="189"/>
        <end position="193"/>
    </location>
    <ligand>
        <name>GTP</name>
        <dbReference type="ChEBI" id="CHEBI:37565"/>
    </ligand>
</feature>
<dbReference type="GO" id="GO:0003924">
    <property type="term" value="F:GTPase activity"/>
    <property type="evidence" value="ECO:0007669"/>
    <property type="project" value="UniProtKB-UniRule"/>
</dbReference>
<dbReference type="AlphaFoldDB" id="A0A859DQ00"/>
<feature type="binding site" evidence="9">
    <location>
        <begin position="164"/>
        <end position="171"/>
    </location>
    <ligand>
        <name>GTP</name>
        <dbReference type="ChEBI" id="CHEBI:37565"/>
    </ligand>
</feature>
<name>A0A859DQ00_9FIRM</name>
<dbReference type="SUPFAM" id="SSF52540">
    <property type="entry name" value="P-loop containing nucleoside triphosphate hydrolases"/>
    <property type="match status" value="1"/>
</dbReference>
<gene>
    <name evidence="13" type="primary">obgE</name>
    <name evidence="9" type="synonym">obg</name>
    <name evidence="13" type="ORF">GJQ69_06530</name>
    <name evidence="14" type="ORF">GKP14_06995</name>
</gene>
<proteinExistence type="inferred from homology"/>
<dbReference type="SUPFAM" id="SSF102741">
    <property type="entry name" value="Obg GTP-binding protein C-terminal domain"/>
    <property type="match status" value="1"/>
</dbReference>
<evidence type="ECO:0000256" key="3">
    <source>
        <dbReference type="ARBA" id="ARBA00022490"/>
    </source>
</evidence>
<dbReference type="Gene3D" id="3.30.300.350">
    <property type="entry name" value="GTP-binding protein OBG, C-terminal domain"/>
    <property type="match status" value="1"/>
</dbReference>
<dbReference type="Gene3D" id="2.70.210.12">
    <property type="entry name" value="GTP1/OBG domain"/>
    <property type="match status" value="1"/>
</dbReference>
<dbReference type="NCBIfam" id="TIGR03595">
    <property type="entry name" value="Obg_CgtA_exten"/>
    <property type="match status" value="1"/>
</dbReference>
<dbReference type="InterPro" id="IPR006169">
    <property type="entry name" value="GTP1_OBG_dom"/>
</dbReference>
<dbReference type="PROSITE" id="PS00905">
    <property type="entry name" value="GTP1_OBG"/>
    <property type="match status" value="1"/>
</dbReference>
<accession>A0A859DQ00</accession>
<dbReference type="NCBIfam" id="NF008954">
    <property type="entry name" value="PRK12296.1"/>
    <property type="match status" value="1"/>
</dbReference>
<dbReference type="PRINTS" id="PR00326">
    <property type="entry name" value="GTP1OBG"/>
</dbReference>
<evidence type="ECO:0000259" key="12">
    <source>
        <dbReference type="PROSITE" id="PS51883"/>
    </source>
</evidence>
<dbReference type="EMBL" id="CP046051">
    <property type="protein sequence ID" value="QKN24167.1"/>
    <property type="molecule type" value="Genomic_DNA"/>
</dbReference>
<evidence type="ECO:0000256" key="5">
    <source>
        <dbReference type="ARBA" id="ARBA00022741"/>
    </source>
</evidence>
<dbReference type="Proteomes" id="UP000501316">
    <property type="component" value="Chromosome"/>
</dbReference>
<comment type="function">
    <text evidence="9">An essential GTPase which binds GTP, GDP and possibly (p)ppGpp with moderate affinity, with high nucleotide exchange rates and a fairly low GTP hydrolysis rate. Plays a role in control of the cell cycle, stress response, ribosome biogenesis and in those bacteria that undergo differentiation, in morphogenesis control.</text>
</comment>
<evidence type="ECO:0000256" key="4">
    <source>
        <dbReference type="ARBA" id="ARBA00022723"/>
    </source>
</evidence>
<feature type="binding site" evidence="9">
    <location>
        <position position="171"/>
    </location>
    <ligand>
        <name>Mg(2+)</name>
        <dbReference type="ChEBI" id="CHEBI:18420"/>
    </ligand>
</feature>
<dbReference type="GO" id="GO:0005737">
    <property type="term" value="C:cytoplasm"/>
    <property type="evidence" value="ECO:0007669"/>
    <property type="project" value="UniProtKB-SubCell"/>
</dbReference>
<feature type="binding site" evidence="9">
    <location>
        <begin position="211"/>
        <end position="214"/>
    </location>
    <ligand>
        <name>GTP</name>
        <dbReference type="ChEBI" id="CHEBI:37565"/>
    </ligand>
</feature>
<dbReference type="GO" id="GO:0005525">
    <property type="term" value="F:GTP binding"/>
    <property type="evidence" value="ECO:0007669"/>
    <property type="project" value="UniProtKB-UniRule"/>
</dbReference>
<keyword evidence="16" id="KW-1185">Reference proteome</keyword>